<dbReference type="InterPro" id="IPR038576">
    <property type="entry name" value="Methyltransf_Zn-bd_dom_put_sf"/>
</dbReference>
<evidence type="ECO:0000313" key="3">
    <source>
        <dbReference type="Proteomes" id="UP000265341"/>
    </source>
</evidence>
<name>A0A399EK59_9DEIN</name>
<keyword evidence="2" id="KW-0808">Transferase</keyword>
<keyword evidence="2" id="KW-0489">Methyltransferase</keyword>
<proteinExistence type="predicted"/>
<dbReference type="SUPFAM" id="SSF53335">
    <property type="entry name" value="S-adenosyl-L-methionine-dependent methyltransferases"/>
    <property type="match status" value="1"/>
</dbReference>
<dbReference type="Gene3D" id="6.20.50.110">
    <property type="entry name" value="Methyltransferase, zinc-binding domain"/>
    <property type="match status" value="1"/>
</dbReference>
<dbReference type="Gene3D" id="3.40.50.720">
    <property type="entry name" value="NAD(P)-binding Rossmann-like Domain"/>
    <property type="match status" value="1"/>
</dbReference>
<dbReference type="Pfam" id="PF13489">
    <property type="entry name" value="Methyltransf_23"/>
    <property type="match status" value="1"/>
</dbReference>
<dbReference type="EMBL" id="QWLA01000064">
    <property type="protein sequence ID" value="RIH84036.1"/>
    <property type="molecule type" value="Genomic_DNA"/>
</dbReference>
<dbReference type="InterPro" id="IPR029063">
    <property type="entry name" value="SAM-dependent_MTases_sf"/>
</dbReference>
<sequence length="406" mass="46060">MSIPQPQTNPYPQAKPGTKHCRACGHTELEPFYRAPHIPIHCIRLIATREEALAVPRGDLELAYCPNCGFIQNTEFDFALLSYDENYEETQGFSPTFGKFAKELARKLVEDYGIRGKRLLEIGCGKGEFLLEVCKQGGNTGIGLDPAAVPSRLPEAQGLIEYVIDWYENHAGRTPEAELVMHRHTLEHIPEVAQFVRMVRSHMRSDALYFMEVPDVRRILEECAFWDIFYEHASYFTQGSLGRLHRRAGFRVLENVRAYNEQYILLYARPGEPNALLPEEDDLELLNTLVPQFKQAVVQEIARWQGLIRSWHAEGKKVVIWGAGSKGVSFLTTLGLQDEIEYAVDINPYKQGFYMPATGHKVVGPDFLEAYRPDVVLVMNPIYLPEIGKMLAERGLHPEMLGVGAR</sequence>
<reference evidence="2 3" key="1">
    <citation type="submission" date="2018-08" db="EMBL/GenBank/DDBJ databases">
        <title>Meiothermus roseus NBRC 110900 genome sequencing project.</title>
        <authorList>
            <person name="Da Costa M.S."/>
            <person name="Albuquerque L."/>
            <person name="Raposo P."/>
            <person name="Froufe H.J.C."/>
            <person name="Barroso C.S."/>
            <person name="Egas C."/>
        </authorList>
    </citation>
    <scope>NUCLEOTIDE SEQUENCE [LARGE SCALE GENOMIC DNA]</scope>
    <source>
        <strain evidence="2 3">NBRC 110900</strain>
    </source>
</reference>
<accession>A0A399EK59</accession>
<gene>
    <name evidence="2" type="ORF">Mrose_02802</name>
</gene>
<dbReference type="Pfam" id="PF08484">
    <property type="entry name" value="Methyltransf_14"/>
    <property type="match status" value="1"/>
</dbReference>
<dbReference type="Gene3D" id="3.40.50.150">
    <property type="entry name" value="Vaccinia Virus protein VP39"/>
    <property type="match status" value="1"/>
</dbReference>
<dbReference type="InterPro" id="IPR013691">
    <property type="entry name" value="MeTrfase_14"/>
</dbReference>
<dbReference type="Proteomes" id="UP000265341">
    <property type="component" value="Unassembled WGS sequence"/>
</dbReference>
<protein>
    <submittedName>
        <fullName evidence="2">Methyltransferase domain protein</fullName>
    </submittedName>
</protein>
<dbReference type="CDD" id="cd02440">
    <property type="entry name" value="AdoMet_MTases"/>
    <property type="match status" value="1"/>
</dbReference>
<organism evidence="2 3">
    <name type="scientific">Calidithermus roseus</name>
    <dbReference type="NCBI Taxonomy" id="1644118"/>
    <lineage>
        <taxon>Bacteria</taxon>
        <taxon>Thermotogati</taxon>
        <taxon>Deinococcota</taxon>
        <taxon>Deinococci</taxon>
        <taxon>Thermales</taxon>
        <taxon>Thermaceae</taxon>
        <taxon>Calidithermus</taxon>
    </lineage>
</organism>
<feature type="domain" description="C-methyltransferase" evidence="1">
    <location>
        <begin position="276"/>
        <end position="389"/>
    </location>
</feature>
<dbReference type="GO" id="GO:0032259">
    <property type="term" value="P:methylation"/>
    <property type="evidence" value="ECO:0007669"/>
    <property type="project" value="UniProtKB-KW"/>
</dbReference>
<dbReference type="AlphaFoldDB" id="A0A399EK59"/>
<dbReference type="GO" id="GO:0008168">
    <property type="term" value="F:methyltransferase activity"/>
    <property type="evidence" value="ECO:0007669"/>
    <property type="project" value="UniProtKB-KW"/>
</dbReference>
<evidence type="ECO:0000313" key="2">
    <source>
        <dbReference type="EMBL" id="RIH84036.1"/>
    </source>
</evidence>
<dbReference type="PANTHER" id="PTHR43861">
    <property type="entry name" value="TRANS-ACONITATE 2-METHYLTRANSFERASE-RELATED"/>
    <property type="match status" value="1"/>
</dbReference>
<keyword evidence="3" id="KW-1185">Reference proteome</keyword>
<comment type="caution">
    <text evidence="2">The sequence shown here is derived from an EMBL/GenBank/DDBJ whole genome shotgun (WGS) entry which is preliminary data.</text>
</comment>
<evidence type="ECO:0000259" key="1">
    <source>
        <dbReference type="Pfam" id="PF08484"/>
    </source>
</evidence>